<protein>
    <recommendedName>
        <fullName evidence="4">DUF2769 domain-containing protein</fullName>
    </recommendedName>
</protein>
<sequence length="177" mass="20005">MSSRDCGPISEPGLNLPPPGHLVMQQGLQETIYCFTPHSKLHKTHPGTTPVLKQQPYIPAGSRQHNPRECNDVDTFERLVQTMMQMPLAERINTLRAERAKCICMDCPTFTECAKNLDQGFFCFTGMSIICISHEVRCLCPTCPVPPETGLLHTVFYCTRGDEKARRYDQFLAGEMR</sequence>
<dbReference type="AlphaFoldDB" id="W6PQG7"/>
<dbReference type="EMBL" id="HE964772">
    <property type="protein sequence ID" value="CDM26135.1"/>
    <property type="molecule type" value="Genomic_DNA"/>
</dbReference>
<accession>W6PQG7</accession>
<gene>
    <name evidence="2" type="ordered locus">BN140_3027</name>
</gene>
<evidence type="ECO:0000313" key="3">
    <source>
        <dbReference type="Proteomes" id="UP000009007"/>
    </source>
</evidence>
<organism evidence="2 3">
    <name type="scientific">Methanoculleus bourgensis (strain ATCC 43281 / DSM 3045 / OCM 15 / MS2)</name>
    <name type="common">Methanogenium bourgense</name>
    <dbReference type="NCBI Taxonomy" id="1201294"/>
    <lineage>
        <taxon>Archaea</taxon>
        <taxon>Methanobacteriati</taxon>
        <taxon>Methanobacteriota</taxon>
        <taxon>Stenosarchaea group</taxon>
        <taxon>Methanomicrobia</taxon>
        <taxon>Methanomicrobiales</taxon>
        <taxon>Methanomicrobiaceae</taxon>
        <taxon>Methanoculleus</taxon>
    </lineage>
</organism>
<reference evidence="3" key="1">
    <citation type="journal article" date="2012" name="J. Bacteriol.">
        <title>Complete genome sequence of the hydrogenotrophic, methanogenic archaeon Methanoculleus bourgensis strain MS2T, isolated from a sewage sludge digester.</title>
        <authorList>
            <person name="Maus I."/>
            <person name="Wibberg D."/>
            <person name="Stantscheff R."/>
            <person name="Eikmeyer F.G."/>
            <person name="Seffner A."/>
            <person name="Boelter J."/>
            <person name="Szczepanowski R."/>
            <person name="Blom J."/>
            <person name="Jaenicke S."/>
            <person name="Konig H."/>
            <person name="Puhler A."/>
            <person name="Schluter A."/>
        </authorList>
    </citation>
    <scope>NUCLEOTIDE SEQUENCE [LARGE SCALE GENOMIC DNA]</scope>
    <source>
        <strain evidence="3">ATCC 43281 / DSM 3045 / OCM 15 / MS2</strain>
    </source>
</reference>
<dbReference type="Pfam" id="PF10967">
    <property type="entry name" value="DUF2769"/>
    <property type="match status" value="1"/>
</dbReference>
<proteinExistence type="predicted"/>
<dbReference type="KEGG" id="mbg:BN140_3027"/>
<keyword evidence="3" id="KW-1185">Reference proteome</keyword>
<dbReference type="BioCyc" id="MBOU1201294:BN140_RS13405-MONOMER"/>
<feature type="region of interest" description="Disordered" evidence="1">
    <location>
        <begin position="1"/>
        <end position="20"/>
    </location>
</feature>
<name>W6PQG7_METBM</name>
<dbReference type="PATRIC" id="fig|1201294.9.peg.1171"/>
<dbReference type="HOGENOM" id="CLU_1514601_0_0_2"/>
<evidence type="ECO:0008006" key="4">
    <source>
        <dbReference type="Google" id="ProtNLM"/>
    </source>
</evidence>
<evidence type="ECO:0000256" key="1">
    <source>
        <dbReference type="SAM" id="MobiDB-lite"/>
    </source>
</evidence>
<dbReference type="InterPro" id="IPR020075">
    <property type="entry name" value="Uncharacterised_AF2234"/>
</dbReference>
<dbReference type="Proteomes" id="UP000009007">
    <property type="component" value="Chromosome I"/>
</dbReference>
<evidence type="ECO:0000313" key="2">
    <source>
        <dbReference type="EMBL" id="CDM26135.1"/>
    </source>
</evidence>